<evidence type="ECO:0000313" key="4">
    <source>
        <dbReference type="EMBL" id="GAX54799.1"/>
    </source>
</evidence>
<gene>
    <name evidence="4" type="ORF">SO3561_06352</name>
</gene>
<feature type="compositionally biased region" description="Basic and acidic residues" evidence="1">
    <location>
        <begin position="279"/>
        <end position="288"/>
    </location>
</feature>
<feature type="compositionally biased region" description="Low complexity" evidence="1">
    <location>
        <begin position="404"/>
        <end position="445"/>
    </location>
</feature>
<dbReference type="CDD" id="cd06577">
    <property type="entry name" value="PASTA_pknB"/>
    <property type="match status" value="1"/>
</dbReference>
<dbReference type="STRING" id="1963.AQJ27_36990"/>
<feature type="compositionally biased region" description="Gly residues" evidence="1">
    <location>
        <begin position="370"/>
        <end position="382"/>
    </location>
</feature>
<feature type="compositionally biased region" description="Pro residues" evidence="1">
    <location>
        <begin position="500"/>
        <end position="515"/>
    </location>
</feature>
<evidence type="ECO:0000259" key="3">
    <source>
        <dbReference type="Pfam" id="PF20568"/>
    </source>
</evidence>
<sequence length="532" mass="53306">MSIRASMQRAGISAARRLALLLVSVLIVSGCSKSDQLFVVRAVAAGVSSVSPFFKEDRQLGTDIRLPEARPSGGVQASNSPGLYGGAPDGSNGSGSPAPAPDPSTGTGPGTGVWGGTTKPGTCAVTKLKKFLTDPKNSAKAQEWARVLHISTDQIPSYIDQLTPVVLRHDTLVTNHDYKNGKAVSYAALLQAGIAILVDQQGLPAVKCSCGNPLLPFEGKASKTDVRFKNGNKKWADYRQDRVVVVEPPPGAQEIHKLQLVDVHNPDRGIARPVGSDGSQDKSFDTQQKHAVPPVTGMTFAEATRRLTDAGLGMSYAGDSLPADDAQVTASRPTEGSQVVWGTSVILSARSDSPSDSGGGPVTPSDSGTSTGGTNGTRGTSGTGSDPGTTPPTPSGGSSGPSSGGSSSDSASPSDGGTGSGVPTDTATSTPTKSATPTDTPTDTSGGTGGGTTSTPSHASPTGSPASSAPTTPTATAPTVPTTEPTSHEPTSTRPTVSSAPPPSEPVSSTPPAPVDPGTSDSALGGPTESAA</sequence>
<keyword evidence="5" id="KW-1185">Reference proteome</keyword>
<proteinExistence type="predicted"/>
<feature type="domain" description="DUF6777" evidence="3">
    <location>
        <begin position="108"/>
        <end position="273"/>
    </location>
</feature>
<feature type="region of interest" description="Disordered" evidence="1">
    <location>
        <begin position="349"/>
        <end position="532"/>
    </location>
</feature>
<dbReference type="Pfam" id="PF20568">
    <property type="entry name" value="DUF6777"/>
    <property type="match status" value="1"/>
</dbReference>
<feature type="region of interest" description="Disordered" evidence="1">
    <location>
        <begin position="268"/>
        <end position="291"/>
    </location>
</feature>
<dbReference type="AlphaFoldDB" id="A0A250VL56"/>
<dbReference type="InterPro" id="IPR005543">
    <property type="entry name" value="PASTA_dom"/>
</dbReference>
<dbReference type="EMBL" id="BDQI01000015">
    <property type="protein sequence ID" value="GAX54799.1"/>
    <property type="molecule type" value="Genomic_DNA"/>
</dbReference>
<feature type="compositionally biased region" description="Low complexity" evidence="1">
    <location>
        <begin position="453"/>
        <end position="499"/>
    </location>
</feature>
<feature type="domain" description="PASTA" evidence="2">
    <location>
        <begin position="292"/>
        <end position="347"/>
    </location>
</feature>
<evidence type="ECO:0000259" key="2">
    <source>
        <dbReference type="Pfam" id="PF03793"/>
    </source>
</evidence>
<dbReference type="Pfam" id="PF03793">
    <property type="entry name" value="PASTA"/>
    <property type="match status" value="1"/>
</dbReference>
<feature type="region of interest" description="Disordered" evidence="1">
    <location>
        <begin position="65"/>
        <end position="116"/>
    </location>
</feature>
<reference evidence="5" key="1">
    <citation type="submission" date="2017-05" db="EMBL/GenBank/DDBJ databases">
        <title>Streptomyces olivochromogenes NBRC 3561 whole genome shotgun sequence.</title>
        <authorList>
            <person name="Dohra H."/>
            <person name="Kodani S."/>
        </authorList>
    </citation>
    <scope>NUCLEOTIDE SEQUENCE [LARGE SCALE GENOMIC DNA]</scope>
    <source>
        <strain evidence="5">NBRC 3561</strain>
    </source>
</reference>
<dbReference type="PROSITE" id="PS51257">
    <property type="entry name" value="PROKAR_LIPOPROTEIN"/>
    <property type="match status" value="1"/>
</dbReference>
<dbReference type="RefSeq" id="WP_067378674.1">
    <property type="nucleotide sequence ID" value="NZ_KQ948468.1"/>
</dbReference>
<dbReference type="Gene3D" id="3.30.10.20">
    <property type="match status" value="1"/>
</dbReference>
<feature type="compositionally biased region" description="Low complexity" evidence="1">
    <location>
        <begin position="351"/>
        <end position="369"/>
    </location>
</feature>
<evidence type="ECO:0000256" key="1">
    <source>
        <dbReference type="SAM" id="MobiDB-lite"/>
    </source>
</evidence>
<dbReference type="Proteomes" id="UP000217446">
    <property type="component" value="Unassembled WGS sequence"/>
</dbReference>
<accession>A0A250VL56</accession>
<comment type="caution">
    <text evidence="4">The sequence shown here is derived from an EMBL/GenBank/DDBJ whole genome shotgun (WGS) entry which is preliminary data.</text>
</comment>
<evidence type="ECO:0000313" key="5">
    <source>
        <dbReference type="Proteomes" id="UP000217446"/>
    </source>
</evidence>
<organism evidence="4 5">
    <name type="scientific">Streptomyces olivochromogenes</name>
    <dbReference type="NCBI Taxonomy" id="1963"/>
    <lineage>
        <taxon>Bacteria</taxon>
        <taxon>Bacillati</taxon>
        <taxon>Actinomycetota</taxon>
        <taxon>Actinomycetes</taxon>
        <taxon>Kitasatosporales</taxon>
        <taxon>Streptomycetaceae</taxon>
        <taxon>Streptomyces</taxon>
    </lineage>
</organism>
<dbReference type="InterPro" id="IPR046704">
    <property type="entry name" value="DUF6777"/>
</dbReference>
<name>A0A250VL56_STROL</name>
<protein>
    <submittedName>
        <fullName evidence="4">Uncharacterized protein</fullName>
    </submittedName>
</protein>